<dbReference type="Gene3D" id="3.30.420.10">
    <property type="entry name" value="Ribonuclease H-like superfamily/Ribonuclease H"/>
    <property type="match status" value="1"/>
</dbReference>
<dbReference type="GO" id="GO:0003676">
    <property type="term" value="F:nucleic acid binding"/>
    <property type="evidence" value="ECO:0007669"/>
    <property type="project" value="InterPro"/>
</dbReference>
<dbReference type="InterPro" id="IPR036397">
    <property type="entry name" value="RNaseH_sf"/>
</dbReference>
<dbReference type="PANTHER" id="PTHR46060">
    <property type="entry name" value="MARINER MOS1 TRANSPOSASE-LIKE PROTEIN"/>
    <property type="match status" value="1"/>
</dbReference>
<evidence type="ECO:0000313" key="2">
    <source>
        <dbReference type="EMBL" id="GFY21045.1"/>
    </source>
</evidence>
<dbReference type="Proteomes" id="UP000887159">
    <property type="component" value="Unassembled WGS sequence"/>
</dbReference>
<organism evidence="2 3">
    <name type="scientific">Trichonephila clavipes</name>
    <name type="common">Golden silk orbweaver</name>
    <name type="synonym">Nephila clavipes</name>
    <dbReference type="NCBI Taxonomy" id="2585209"/>
    <lineage>
        <taxon>Eukaryota</taxon>
        <taxon>Metazoa</taxon>
        <taxon>Ecdysozoa</taxon>
        <taxon>Arthropoda</taxon>
        <taxon>Chelicerata</taxon>
        <taxon>Arachnida</taxon>
        <taxon>Araneae</taxon>
        <taxon>Araneomorphae</taxon>
        <taxon>Entelegynae</taxon>
        <taxon>Araneoidea</taxon>
        <taxon>Nephilidae</taxon>
        <taxon>Trichonephila</taxon>
    </lineage>
</organism>
<keyword evidence="3" id="KW-1185">Reference proteome</keyword>
<dbReference type="PANTHER" id="PTHR46060:SF3">
    <property type="entry name" value="PROTEIN GVQW3"/>
    <property type="match status" value="1"/>
</dbReference>
<name>A0A8X6T129_TRICX</name>
<proteinExistence type="predicted"/>
<dbReference type="InterPro" id="IPR052709">
    <property type="entry name" value="Transposase-MT_Hybrid"/>
</dbReference>
<evidence type="ECO:0000256" key="1">
    <source>
        <dbReference type="SAM" id="MobiDB-lite"/>
    </source>
</evidence>
<accession>A0A8X6T129</accession>
<dbReference type="EMBL" id="BMAU01021357">
    <property type="protein sequence ID" value="GFY21045.1"/>
    <property type="molecule type" value="Genomic_DNA"/>
</dbReference>
<sequence length="111" mass="12967">MRNRSMTYQSYASRPDPASCQRRGRSGPKWKLLFLLPPPASSDLVPNDFHVFLHLNKFLSSGECFGIDEELKTYVTRWFHSQVAEYYHRVIQKLIPRFDKRLNSGGGYVEK</sequence>
<feature type="compositionally biased region" description="Polar residues" evidence="1">
    <location>
        <begin position="1"/>
        <end position="12"/>
    </location>
</feature>
<gene>
    <name evidence="2" type="primary">X975_25200</name>
    <name evidence="2" type="ORF">TNCV_3990891</name>
</gene>
<reference evidence="2" key="1">
    <citation type="submission" date="2020-08" db="EMBL/GenBank/DDBJ databases">
        <title>Multicomponent nature underlies the extraordinary mechanical properties of spider dragline silk.</title>
        <authorList>
            <person name="Kono N."/>
            <person name="Nakamura H."/>
            <person name="Mori M."/>
            <person name="Yoshida Y."/>
            <person name="Ohtoshi R."/>
            <person name="Malay A.D."/>
            <person name="Moran D.A.P."/>
            <person name="Tomita M."/>
            <person name="Numata K."/>
            <person name="Arakawa K."/>
        </authorList>
    </citation>
    <scope>NUCLEOTIDE SEQUENCE</scope>
</reference>
<evidence type="ECO:0000313" key="3">
    <source>
        <dbReference type="Proteomes" id="UP000887159"/>
    </source>
</evidence>
<protein>
    <submittedName>
        <fullName evidence="2">Histone-lysine N-methyltransferase SETMAR</fullName>
    </submittedName>
</protein>
<feature type="region of interest" description="Disordered" evidence="1">
    <location>
        <begin position="1"/>
        <end position="25"/>
    </location>
</feature>
<dbReference type="AlphaFoldDB" id="A0A8X6T129"/>
<comment type="caution">
    <text evidence="2">The sequence shown here is derived from an EMBL/GenBank/DDBJ whole genome shotgun (WGS) entry which is preliminary data.</text>
</comment>